<evidence type="ECO:0000313" key="2">
    <source>
        <dbReference type="Proteomes" id="UP000632339"/>
    </source>
</evidence>
<keyword evidence="2" id="KW-1185">Reference proteome</keyword>
<dbReference type="Proteomes" id="UP000632339">
    <property type="component" value="Unassembled WGS sequence"/>
</dbReference>
<accession>A0ABQ2ICV5</accession>
<dbReference type="EMBL" id="BMLI01000002">
    <property type="protein sequence ID" value="GGN03695.1"/>
    <property type="molecule type" value="Genomic_DNA"/>
</dbReference>
<evidence type="ECO:0000313" key="1">
    <source>
        <dbReference type="EMBL" id="GGN03695.1"/>
    </source>
</evidence>
<protein>
    <submittedName>
        <fullName evidence="1">Uncharacterized protein</fullName>
    </submittedName>
</protein>
<sequence>MDEKNYTGAVPENYRGDSITAECFREFENTDAARACFRESAMKLMDVDHWHEWATEMLGRFVISDVFGNPVGGTAREGLLIRINIPGPGSSSGKGYDWVRIEEIARMASGTVESLAMRVRPVSAPGSDEKEPAHFYDSQSTSTFTLTRENAVVTAAIYDRNIVSNTTPESLIDKLRNAIAGFFGKKAFSKIQWQVLVEGLLKVRG</sequence>
<name>A0ABQ2ICV5_9BACT</name>
<proteinExistence type="predicted"/>
<reference evidence="2" key="1">
    <citation type="journal article" date="2019" name="Int. J. Syst. Evol. Microbiol.">
        <title>The Global Catalogue of Microorganisms (GCM) 10K type strain sequencing project: providing services to taxonomists for standard genome sequencing and annotation.</title>
        <authorList>
            <consortium name="The Broad Institute Genomics Platform"/>
            <consortium name="The Broad Institute Genome Sequencing Center for Infectious Disease"/>
            <person name="Wu L."/>
            <person name="Ma J."/>
        </authorList>
    </citation>
    <scope>NUCLEOTIDE SEQUENCE [LARGE SCALE GENOMIC DNA]</scope>
    <source>
        <strain evidence="2">CGMCC 1.6375</strain>
    </source>
</reference>
<organism evidence="1 2">
    <name type="scientific">Dyadobacter beijingensis</name>
    <dbReference type="NCBI Taxonomy" id="365489"/>
    <lineage>
        <taxon>Bacteria</taxon>
        <taxon>Pseudomonadati</taxon>
        <taxon>Bacteroidota</taxon>
        <taxon>Cytophagia</taxon>
        <taxon>Cytophagales</taxon>
        <taxon>Spirosomataceae</taxon>
        <taxon>Dyadobacter</taxon>
    </lineage>
</organism>
<gene>
    <name evidence="1" type="ORF">GCM10010967_43140</name>
</gene>
<dbReference type="RefSeq" id="WP_019940930.1">
    <property type="nucleotide sequence ID" value="NZ_BMLI01000002.1"/>
</dbReference>
<comment type="caution">
    <text evidence="1">The sequence shown here is derived from an EMBL/GenBank/DDBJ whole genome shotgun (WGS) entry which is preliminary data.</text>
</comment>